<gene>
    <name evidence="1" type="ORF">CYMTET_8040</name>
</gene>
<keyword evidence="2" id="KW-1185">Reference proteome</keyword>
<organism evidence="1 2">
    <name type="scientific">Cymbomonas tetramitiformis</name>
    <dbReference type="NCBI Taxonomy" id="36881"/>
    <lineage>
        <taxon>Eukaryota</taxon>
        <taxon>Viridiplantae</taxon>
        <taxon>Chlorophyta</taxon>
        <taxon>Pyramimonadophyceae</taxon>
        <taxon>Pyramimonadales</taxon>
        <taxon>Pyramimonadaceae</taxon>
        <taxon>Cymbomonas</taxon>
    </lineage>
</organism>
<dbReference type="EMBL" id="LGRX02002356">
    <property type="protein sequence ID" value="KAK3284303.1"/>
    <property type="molecule type" value="Genomic_DNA"/>
</dbReference>
<dbReference type="PANTHER" id="PTHR45458:SF1">
    <property type="entry name" value="SHORT CHAIN DEHYDROGENASE"/>
    <property type="match status" value="1"/>
</dbReference>
<dbReference type="GO" id="GO:0016616">
    <property type="term" value="F:oxidoreductase activity, acting on the CH-OH group of donors, NAD or NADP as acceptor"/>
    <property type="evidence" value="ECO:0007669"/>
    <property type="project" value="TreeGrafter"/>
</dbReference>
<dbReference type="PANTHER" id="PTHR45458">
    <property type="entry name" value="SHORT-CHAIN DEHYDROGENASE/REDUCTASE SDR"/>
    <property type="match status" value="1"/>
</dbReference>
<protein>
    <submittedName>
        <fullName evidence="1">Uncharacterized protein</fullName>
    </submittedName>
</protein>
<evidence type="ECO:0000313" key="1">
    <source>
        <dbReference type="EMBL" id="KAK3284303.1"/>
    </source>
</evidence>
<dbReference type="InterPro" id="IPR036291">
    <property type="entry name" value="NAD(P)-bd_dom_sf"/>
</dbReference>
<accession>A0AAE0GUG4</accession>
<reference evidence="1 2" key="1">
    <citation type="journal article" date="2015" name="Genome Biol. Evol.">
        <title>Comparative Genomics of a Bacterivorous Green Alga Reveals Evolutionary Causalities and Consequences of Phago-Mixotrophic Mode of Nutrition.</title>
        <authorList>
            <person name="Burns J.A."/>
            <person name="Paasch A."/>
            <person name="Narechania A."/>
            <person name="Kim E."/>
        </authorList>
    </citation>
    <scope>NUCLEOTIDE SEQUENCE [LARGE SCALE GENOMIC DNA]</scope>
    <source>
        <strain evidence="1 2">PLY_AMNH</strain>
    </source>
</reference>
<dbReference type="Proteomes" id="UP001190700">
    <property type="component" value="Unassembled WGS sequence"/>
</dbReference>
<dbReference type="AlphaFoldDB" id="A0AAE0GUG4"/>
<name>A0AAE0GUG4_9CHLO</name>
<sequence length="287" mass="31229">MLSNMIVSLGVGPLLSKQFDGRRPQRQVRISQRLKVAEVKCAHDAPFAPIKNTTVVVTGANRGIGLEFCKQLLEKENKVVAACRNKTPELLEMVSKYPDQMFITELDVSSSESIGAWAENLATEVDHVDVCINNAGTTGLDGYNRWTLESVSAEDLLHTFKINTVGPTLVVQQLLQQGLIGRNGKSVIGNVTSKVGSVDDNGSGGGYAYRASKSALNNINKSMSIDLNDRGITCVLLHPGWVRTAMTQGRGLIDTDQCVEGLIQVMEGEAGPLNGCWYDYKFEAIPW</sequence>
<dbReference type="Pfam" id="PF00106">
    <property type="entry name" value="adh_short"/>
    <property type="match status" value="1"/>
</dbReference>
<dbReference type="InterPro" id="IPR002347">
    <property type="entry name" value="SDR_fam"/>
</dbReference>
<dbReference type="InterPro" id="IPR052184">
    <property type="entry name" value="SDR_enzymes"/>
</dbReference>
<evidence type="ECO:0000313" key="2">
    <source>
        <dbReference type="Proteomes" id="UP001190700"/>
    </source>
</evidence>
<dbReference type="Gene3D" id="3.40.50.720">
    <property type="entry name" value="NAD(P)-binding Rossmann-like Domain"/>
    <property type="match status" value="1"/>
</dbReference>
<dbReference type="CDD" id="cd05325">
    <property type="entry name" value="carb_red_sniffer_like_SDR_c"/>
    <property type="match status" value="1"/>
</dbReference>
<dbReference type="PRINTS" id="PR00081">
    <property type="entry name" value="GDHRDH"/>
</dbReference>
<dbReference type="SUPFAM" id="SSF51735">
    <property type="entry name" value="NAD(P)-binding Rossmann-fold domains"/>
    <property type="match status" value="1"/>
</dbReference>
<comment type="caution">
    <text evidence="1">The sequence shown here is derived from an EMBL/GenBank/DDBJ whole genome shotgun (WGS) entry which is preliminary data.</text>
</comment>
<proteinExistence type="predicted"/>